<dbReference type="NCBIfam" id="TIGR01396">
    <property type="entry name" value="FlgB"/>
    <property type="match status" value="1"/>
</dbReference>
<evidence type="ECO:0000259" key="7">
    <source>
        <dbReference type="Pfam" id="PF00460"/>
    </source>
</evidence>
<dbReference type="PANTHER" id="PTHR30435">
    <property type="entry name" value="FLAGELLAR PROTEIN"/>
    <property type="match status" value="1"/>
</dbReference>
<dbReference type="AlphaFoldDB" id="A0A4R2RKQ0"/>
<comment type="caution">
    <text evidence="8">The sequence shown here is derived from an EMBL/GenBank/DDBJ whole genome shotgun (WGS) entry which is preliminary data.</text>
</comment>
<comment type="similarity">
    <text evidence="2 6">Belongs to the flagella basal body rod proteins family.</text>
</comment>
<dbReference type="GO" id="GO:0071978">
    <property type="term" value="P:bacterial-type flagellum-dependent swarming motility"/>
    <property type="evidence" value="ECO:0007669"/>
    <property type="project" value="TreeGrafter"/>
</dbReference>
<dbReference type="PANTHER" id="PTHR30435:SF12">
    <property type="entry name" value="FLAGELLAR BASAL BODY ROD PROTEIN FLGB"/>
    <property type="match status" value="1"/>
</dbReference>
<name>A0A4R2RKQ0_9FIRM</name>
<dbReference type="Pfam" id="PF00460">
    <property type="entry name" value="Flg_bb_rod"/>
    <property type="match status" value="1"/>
</dbReference>
<accession>A0A4R2RKQ0</accession>
<protein>
    <recommendedName>
        <fullName evidence="3 6">Flagellar basal body rod protein FlgB</fullName>
    </recommendedName>
</protein>
<keyword evidence="8" id="KW-0969">Cilium</keyword>
<proteinExistence type="inferred from homology"/>
<dbReference type="EMBL" id="SLXT01000009">
    <property type="protein sequence ID" value="TCP64482.1"/>
    <property type="molecule type" value="Genomic_DNA"/>
</dbReference>
<dbReference type="RefSeq" id="WP_131918955.1">
    <property type="nucleotide sequence ID" value="NZ_JAOQNU010000009.1"/>
</dbReference>
<dbReference type="InterPro" id="IPR019776">
    <property type="entry name" value="Flagellar_basal_body_rod_CS"/>
</dbReference>
<comment type="subunit">
    <text evidence="6">The basal body constitutes a major portion of the flagellar organelle and consists of a number of rings mounted on a central rod.</text>
</comment>
<evidence type="ECO:0000256" key="5">
    <source>
        <dbReference type="ARBA" id="ARBA00024934"/>
    </source>
</evidence>
<evidence type="ECO:0000256" key="4">
    <source>
        <dbReference type="ARBA" id="ARBA00023143"/>
    </source>
</evidence>
<sequence length="138" mass="15500">MAGFFDTPLQRMLEQGLDAAALRHRVISNNLANVDTPGYKRQEVAFEDELAQALRQERSGLVGKTSNPRHLPINGVENADVKPKMITVNDEVFRNDKNNVDIDKEMAVLAKNTLWYDALITRTAGRLAGIKNVIREVR</sequence>
<dbReference type="GO" id="GO:0030694">
    <property type="term" value="C:bacterial-type flagellum basal body, rod"/>
    <property type="evidence" value="ECO:0007669"/>
    <property type="project" value="InterPro"/>
</dbReference>
<evidence type="ECO:0000256" key="1">
    <source>
        <dbReference type="ARBA" id="ARBA00004117"/>
    </source>
</evidence>
<reference evidence="8 9" key="1">
    <citation type="submission" date="2019-03" db="EMBL/GenBank/DDBJ databases">
        <title>Genomic Encyclopedia of Type Strains, Phase IV (KMG-IV): sequencing the most valuable type-strain genomes for metagenomic binning, comparative biology and taxonomic classification.</title>
        <authorList>
            <person name="Goeker M."/>
        </authorList>
    </citation>
    <scope>NUCLEOTIDE SEQUENCE [LARGE SCALE GENOMIC DNA]</scope>
    <source>
        <strain evidence="8 9">DSM 11170</strain>
    </source>
</reference>
<evidence type="ECO:0000256" key="3">
    <source>
        <dbReference type="ARBA" id="ARBA00014376"/>
    </source>
</evidence>
<keyword evidence="8" id="KW-0966">Cell projection</keyword>
<keyword evidence="9" id="KW-1185">Reference proteome</keyword>
<dbReference type="OrthoDB" id="9792068at2"/>
<keyword evidence="4 6" id="KW-0975">Bacterial flagellum</keyword>
<evidence type="ECO:0000313" key="8">
    <source>
        <dbReference type="EMBL" id="TCP64482.1"/>
    </source>
</evidence>
<gene>
    <name evidence="8" type="ORF">EDD73_10923</name>
</gene>
<evidence type="ECO:0000313" key="9">
    <source>
        <dbReference type="Proteomes" id="UP000294813"/>
    </source>
</evidence>
<dbReference type="Proteomes" id="UP000294813">
    <property type="component" value="Unassembled WGS sequence"/>
</dbReference>
<keyword evidence="8" id="KW-0282">Flagellum</keyword>
<feature type="domain" description="Flagellar basal body rod protein N-terminal" evidence="7">
    <location>
        <begin position="14"/>
        <end position="40"/>
    </location>
</feature>
<evidence type="ECO:0000256" key="2">
    <source>
        <dbReference type="ARBA" id="ARBA00009677"/>
    </source>
</evidence>
<dbReference type="InterPro" id="IPR006300">
    <property type="entry name" value="FlgB"/>
</dbReference>
<dbReference type="PIRSF" id="PIRSF002889">
    <property type="entry name" value="Rod_FlgB"/>
    <property type="match status" value="1"/>
</dbReference>
<evidence type="ECO:0000256" key="6">
    <source>
        <dbReference type="PIRNR" id="PIRNR002889"/>
    </source>
</evidence>
<comment type="function">
    <text evidence="5 6">Structural component of flagellum, the bacterial motility apparatus. Part of the rod structure of flagellar basal body.</text>
</comment>
<dbReference type="InterPro" id="IPR001444">
    <property type="entry name" value="Flag_bb_rod_N"/>
</dbReference>
<comment type="subcellular location">
    <subcellularLocation>
        <location evidence="1 6">Bacterial flagellum basal body</location>
    </subcellularLocation>
</comment>
<dbReference type="PROSITE" id="PS00588">
    <property type="entry name" value="FLAGELLA_BB_ROD"/>
    <property type="match status" value="1"/>
</dbReference>
<organism evidence="8 9">
    <name type="scientific">Heliophilum fasciatum</name>
    <dbReference type="NCBI Taxonomy" id="35700"/>
    <lineage>
        <taxon>Bacteria</taxon>
        <taxon>Bacillati</taxon>
        <taxon>Bacillota</taxon>
        <taxon>Clostridia</taxon>
        <taxon>Eubacteriales</taxon>
        <taxon>Heliobacteriaceae</taxon>
        <taxon>Heliophilum</taxon>
    </lineage>
</organism>